<comment type="subcellular location">
    <subcellularLocation>
        <location evidence="1">Cell membrane</location>
        <topology evidence="1">Multi-pass membrane protein</topology>
    </subcellularLocation>
</comment>
<feature type="transmembrane region" description="Helical" evidence="6">
    <location>
        <begin position="137"/>
        <end position="158"/>
    </location>
</feature>
<dbReference type="InterPro" id="IPR022791">
    <property type="entry name" value="L-PG_synthase/AglD"/>
</dbReference>
<comment type="caution">
    <text evidence="7">The sequence shown here is derived from an EMBL/GenBank/DDBJ whole genome shotgun (WGS) entry which is preliminary data.</text>
</comment>
<protein>
    <recommendedName>
        <fullName evidence="9">Lysylphosphatidylglycerol synthetase</fullName>
    </recommendedName>
</protein>
<dbReference type="GO" id="GO:0005886">
    <property type="term" value="C:plasma membrane"/>
    <property type="evidence" value="ECO:0007669"/>
    <property type="project" value="UniProtKB-SubCell"/>
</dbReference>
<dbReference type="InParanoid" id="A0A423PYS2"/>
<dbReference type="EMBL" id="AYKG01000010">
    <property type="protein sequence ID" value="ROO30762.1"/>
    <property type="molecule type" value="Genomic_DNA"/>
</dbReference>
<proteinExistence type="predicted"/>
<dbReference type="OrthoDB" id="9126302at2"/>
<accession>A0A423PYS2</accession>
<dbReference type="RefSeq" id="WP_123657452.1">
    <property type="nucleotide sequence ID" value="NZ_AYKG01000010.1"/>
</dbReference>
<keyword evidence="8" id="KW-1185">Reference proteome</keyword>
<evidence type="ECO:0000256" key="5">
    <source>
        <dbReference type="ARBA" id="ARBA00023136"/>
    </source>
</evidence>
<feature type="transmembrane region" description="Helical" evidence="6">
    <location>
        <begin position="236"/>
        <end position="256"/>
    </location>
</feature>
<feature type="transmembrane region" description="Helical" evidence="6">
    <location>
        <begin position="47"/>
        <end position="68"/>
    </location>
</feature>
<gene>
    <name evidence="7" type="ORF">SAJA_04535</name>
</gene>
<keyword evidence="5 6" id="KW-0472">Membrane</keyword>
<dbReference type="AlphaFoldDB" id="A0A423PYS2"/>
<evidence type="ECO:0000256" key="3">
    <source>
        <dbReference type="ARBA" id="ARBA00022692"/>
    </source>
</evidence>
<feature type="transmembrane region" description="Helical" evidence="6">
    <location>
        <begin position="164"/>
        <end position="187"/>
    </location>
</feature>
<name>A0A423PYS2_9GAMM</name>
<reference evidence="7 8" key="1">
    <citation type="submission" date="2013-10" db="EMBL/GenBank/DDBJ databases">
        <title>Salinisphaera japonica YTM-1 Genome Sequencing.</title>
        <authorList>
            <person name="Lai Q."/>
            <person name="Li C."/>
            <person name="Shao Z."/>
        </authorList>
    </citation>
    <scope>NUCLEOTIDE SEQUENCE [LARGE SCALE GENOMIC DNA]</scope>
    <source>
        <strain evidence="7 8">YTM-1</strain>
    </source>
</reference>
<evidence type="ECO:0000313" key="8">
    <source>
        <dbReference type="Proteomes" id="UP000285310"/>
    </source>
</evidence>
<dbReference type="Proteomes" id="UP000285310">
    <property type="component" value="Unassembled WGS sequence"/>
</dbReference>
<evidence type="ECO:0008006" key="9">
    <source>
        <dbReference type="Google" id="ProtNLM"/>
    </source>
</evidence>
<dbReference type="PANTHER" id="PTHR40277:SF1">
    <property type="entry name" value="BLL5419 PROTEIN"/>
    <property type="match status" value="1"/>
</dbReference>
<keyword evidence="2" id="KW-1003">Cell membrane</keyword>
<organism evidence="7 8">
    <name type="scientific">Salinisphaera japonica YTM-1</name>
    <dbReference type="NCBI Taxonomy" id="1209778"/>
    <lineage>
        <taxon>Bacteria</taxon>
        <taxon>Pseudomonadati</taxon>
        <taxon>Pseudomonadota</taxon>
        <taxon>Gammaproteobacteria</taxon>
        <taxon>Salinisphaerales</taxon>
        <taxon>Salinisphaeraceae</taxon>
        <taxon>Salinisphaera</taxon>
    </lineage>
</organism>
<feature type="transmembrane region" description="Helical" evidence="6">
    <location>
        <begin position="208"/>
        <end position="230"/>
    </location>
</feature>
<evidence type="ECO:0000256" key="2">
    <source>
        <dbReference type="ARBA" id="ARBA00022475"/>
    </source>
</evidence>
<keyword evidence="3 6" id="KW-0812">Transmembrane</keyword>
<feature type="transmembrane region" description="Helical" evidence="6">
    <location>
        <begin position="288"/>
        <end position="308"/>
    </location>
</feature>
<evidence type="ECO:0000256" key="1">
    <source>
        <dbReference type="ARBA" id="ARBA00004651"/>
    </source>
</evidence>
<evidence type="ECO:0000256" key="4">
    <source>
        <dbReference type="ARBA" id="ARBA00022989"/>
    </source>
</evidence>
<dbReference type="Pfam" id="PF03706">
    <property type="entry name" value="LPG_synthase_TM"/>
    <property type="match status" value="1"/>
</dbReference>
<evidence type="ECO:0000313" key="7">
    <source>
        <dbReference type="EMBL" id="ROO30762.1"/>
    </source>
</evidence>
<keyword evidence="4 6" id="KW-1133">Transmembrane helix</keyword>
<dbReference type="PANTHER" id="PTHR40277">
    <property type="entry name" value="BLL5419 PROTEIN"/>
    <property type="match status" value="1"/>
</dbReference>
<evidence type="ECO:0000256" key="6">
    <source>
        <dbReference type="SAM" id="Phobius"/>
    </source>
</evidence>
<sequence length="320" mass="33567">MTKRMTMGITIFRHPLTRIAITLALLGGLWAVIDTGHLGRLMADIRWPWVLVGLGLVQCQIVASALRWQFTAACLGERFSRSHAVREYYLASLLNQILPGGVAGDIIRAGRGVAARGSTAWQTGVAAIVLERLAGQIMLFVIAFMGLSVSFLLGQPVVPAAWASWAAVALVFVAGFGLVAVLMRVPAGAARLHRAGQAMQKAWFTRRVAVVQLAYSGVIVAAYLAAFALASQAIGAPLSGLAIVTLIPITLLTMLLPVSIAGWGLREAAAAALWPLAGASAADGVAASLVYGLISLVGAAPGALVWWLRPRTPHGASRRA</sequence>